<accession>A0A537IJR0</accession>
<dbReference type="InterPro" id="IPR013766">
    <property type="entry name" value="Thioredoxin_domain"/>
</dbReference>
<dbReference type="GO" id="GO:0005737">
    <property type="term" value="C:cytoplasm"/>
    <property type="evidence" value="ECO:0007669"/>
    <property type="project" value="TreeGrafter"/>
</dbReference>
<keyword evidence="2" id="KW-0676">Redox-active center</keyword>
<dbReference type="SUPFAM" id="SSF52833">
    <property type="entry name" value="Thioredoxin-like"/>
    <property type="match status" value="1"/>
</dbReference>
<proteinExistence type="inferred from homology"/>
<dbReference type="GO" id="GO:0015035">
    <property type="term" value="F:protein-disulfide reductase activity"/>
    <property type="evidence" value="ECO:0007669"/>
    <property type="project" value="TreeGrafter"/>
</dbReference>
<name>A0A537IJR0_9BACT</name>
<sequence>MMFADRLLALALVAAVLAVAWLGLTWRSRRFRRRIAADLLADRRPLVLAFSTPDCVPCKTIQKPALEELQRRYQDRVVVRDVDALAQPALAGRFGILTVPTTVVVGEEGAIVAINHGAVEWEKLARQLALNGDRVDLRAREV</sequence>
<evidence type="ECO:0000313" key="5">
    <source>
        <dbReference type="Proteomes" id="UP000318834"/>
    </source>
</evidence>
<dbReference type="InterPro" id="IPR036249">
    <property type="entry name" value="Thioredoxin-like_sf"/>
</dbReference>
<reference evidence="4 5" key="1">
    <citation type="journal article" date="2019" name="Nat. Microbiol.">
        <title>Mediterranean grassland soil C-N compound turnover is dependent on rainfall and depth, and is mediated by genomically divergent microorganisms.</title>
        <authorList>
            <person name="Diamond S."/>
            <person name="Andeer P.F."/>
            <person name="Li Z."/>
            <person name="Crits-Christoph A."/>
            <person name="Burstein D."/>
            <person name="Anantharaman K."/>
            <person name="Lane K.R."/>
            <person name="Thomas B.C."/>
            <person name="Pan C."/>
            <person name="Northen T.R."/>
            <person name="Banfield J.F."/>
        </authorList>
    </citation>
    <scope>NUCLEOTIDE SEQUENCE [LARGE SCALE GENOMIC DNA]</scope>
    <source>
        <strain evidence="4">NP_8</strain>
    </source>
</reference>
<dbReference type="AlphaFoldDB" id="A0A537IJR0"/>
<organism evidence="4 5">
    <name type="scientific">Candidatus Segetimicrobium genomatis</name>
    <dbReference type="NCBI Taxonomy" id="2569760"/>
    <lineage>
        <taxon>Bacteria</taxon>
        <taxon>Bacillati</taxon>
        <taxon>Candidatus Sysuimicrobiota</taxon>
        <taxon>Candidatus Sysuimicrobiia</taxon>
        <taxon>Candidatus Sysuimicrobiales</taxon>
        <taxon>Candidatus Segetimicrobiaceae</taxon>
        <taxon>Candidatus Segetimicrobium</taxon>
    </lineage>
</organism>
<dbReference type="PANTHER" id="PTHR45663">
    <property type="entry name" value="GEO12009P1"/>
    <property type="match status" value="1"/>
</dbReference>
<dbReference type="PANTHER" id="PTHR45663:SF11">
    <property type="entry name" value="GEO12009P1"/>
    <property type="match status" value="1"/>
</dbReference>
<evidence type="ECO:0000259" key="3">
    <source>
        <dbReference type="PROSITE" id="PS51352"/>
    </source>
</evidence>
<dbReference type="EMBL" id="VBAP01000106">
    <property type="protein sequence ID" value="TMI71551.1"/>
    <property type="molecule type" value="Genomic_DNA"/>
</dbReference>
<protein>
    <submittedName>
        <fullName evidence="4">Thioredoxin family protein</fullName>
    </submittedName>
</protein>
<dbReference type="Gene3D" id="3.40.30.10">
    <property type="entry name" value="Glutaredoxin"/>
    <property type="match status" value="1"/>
</dbReference>
<comment type="caution">
    <text evidence="4">The sequence shown here is derived from an EMBL/GenBank/DDBJ whole genome shotgun (WGS) entry which is preliminary data.</text>
</comment>
<dbReference type="CDD" id="cd02947">
    <property type="entry name" value="TRX_family"/>
    <property type="match status" value="1"/>
</dbReference>
<comment type="similarity">
    <text evidence="1">Belongs to the thioredoxin family.</text>
</comment>
<evidence type="ECO:0000313" key="4">
    <source>
        <dbReference type="EMBL" id="TMI71551.1"/>
    </source>
</evidence>
<feature type="domain" description="Thioredoxin" evidence="3">
    <location>
        <begin position="8"/>
        <end position="133"/>
    </location>
</feature>
<dbReference type="Pfam" id="PF00085">
    <property type="entry name" value="Thioredoxin"/>
    <property type="match status" value="1"/>
</dbReference>
<gene>
    <name evidence="4" type="ORF">E6H05_12260</name>
</gene>
<evidence type="ECO:0000256" key="1">
    <source>
        <dbReference type="ARBA" id="ARBA00008987"/>
    </source>
</evidence>
<evidence type="ECO:0000256" key="2">
    <source>
        <dbReference type="ARBA" id="ARBA00023284"/>
    </source>
</evidence>
<dbReference type="Proteomes" id="UP000318834">
    <property type="component" value="Unassembled WGS sequence"/>
</dbReference>
<dbReference type="PROSITE" id="PS51352">
    <property type="entry name" value="THIOREDOXIN_2"/>
    <property type="match status" value="1"/>
</dbReference>